<dbReference type="GO" id="GO:0005829">
    <property type="term" value="C:cytosol"/>
    <property type="evidence" value="ECO:0007669"/>
    <property type="project" value="TreeGrafter"/>
</dbReference>
<feature type="domain" description="Hydantoinase B/oxoprolinase" evidence="1">
    <location>
        <begin position="36"/>
        <end position="593"/>
    </location>
</feature>
<dbReference type="InterPro" id="IPR045079">
    <property type="entry name" value="Oxoprolinase-like"/>
</dbReference>
<reference evidence="2" key="1">
    <citation type="submission" date="2020-07" db="EMBL/GenBank/DDBJ databases">
        <title>Huge and variable diversity of episymbiotic CPR bacteria and DPANN archaea in groundwater ecosystems.</title>
        <authorList>
            <person name="He C.Y."/>
            <person name="Keren R."/>
            <person name="Whittaker M."/>
            <person name="Farag I.F."/>
            <person name="Doudna J."/>
            <person name="Cate J.H.D."/>
            <person name="Banfield J.F."/>
        </authorList>
    </citation>
    <scope>NUCLEOTIDE SEQUENCE</scope>
    <source>
        <strain evidence="2">NC_groundwater_717_Ag_S-0.2um_59_8</strain>
    </source>
</reference>
<dbReference type="GO" id="GO:0006749">
    <property type="term" value="P:glutathione metabolic process"/>
    <property type="evidence" value="ECO:0007669"/>
    <property type="project" value="TreeGrafter"/>
</dbReference>
<dbReference type="EMBL" id="JACPSX010000201">
    <property type="protein sequence ID" value="MBI3015479.1"/>
    <property type="molecule type" value="Genomic_DNA"/>
</dbReference>
<dbReference type="InterPro" id="IPR003692">
    <property type="entry name" value="Hydantoinase_B"/>
</dbReference>
<dbReference type="Pfam" id="PF02538">
    <property type="entry name" value="Hydantoinase_B"/>
    <property type="match status" value="1"/>
</dbReference>
<evidence type="ECO:0000313" key="2">
    <source>
        <dbReference type="EMBL" id="MBI3015479.1"/>
    </source>
</evidence>
<evidence type="ECO:0000313" key="3">
    <source>
        <dbReference type="Proteomes" id="UP000741360"/>
    </source>
</evidence>
<comment type="caution">
    <text evidence="2">The sequence shown here is derived from an EMBL/GenBank/DDBJ whole genome shotgun (WGS) entry which is preliminary data.</text>
</comment>
<dbReference type="PANTHER" id="PTHR11365">
    <property type="entry name" value="5-OXOPROLINASE RELATED"/>
    <property type="match status" value="1"/>
</dbReference>
<dbReference type="Proteomes" id="UP000741360">
    <property type="component" value="Unassembled WGS sequence"/>
</dbReference>
<evidence type="ECO:0000259" key="1">
    <source>
        <dbReference type="Pfam" id="PF02538"/>
    </source>
</evidence>
<dbReference type="GO" id="GO:0017168">
    <property type="term" value="F:5-oxoprolinase (ATP-hydrolyzing) activity"/>
    <property type="evidence" value="ECO:0007669"/>
    <property type="project" value="TreeGrafter"/>
</dbReference>
<accession>A0A932GQV0</accession>
<organism evidence="2 3">
    <name type="scientific">Tectimicrobiota bacterium</name>
    <dbReference type="NCBI Taxonomy" id="2528274"/>
    <lineage>
        <taxon>Bacteria</taxon>
        <taxon>Pseudomonadati</taxon>
        <taxon>Nitrospinota/Tectimicrobiota group</taxon>
        <taxon>Candidatus Tectimicrobiota</taxon>
    </lineage>
</organism>
<dbReference type="AlphaFoldDB" id="A0A932GQV0"/>
<sequence length="685" mass="75210">MSINYREIKEKIRGWLKPESPTATELEEAARLGPGEYEIYNGKINSILDEAREVFIRTGVSSFLRSGDLVVGIYTAAGDLVSASCGTFLHAQVAQLPVKYILTYLKDAPTVGVREGDIFYCNEALAGGVHNPDQIAIMPVFAGGELIAWTSAAAHQPETGATEPGGMPVGARNRHYEGMKLTPIKIAENFQLRQDLMDMMVNFISRAPRMQEIDVRARCSAADRMRRRLLELAAERGLPFVRGLFRRVIQHAEEGARKKIRSWIPGVYRAVAFFDTIGHQEGLVRTVLTVTNDGEELTFDFTGTSPESASSYNAFLHTTAAFVGHYLHTYPMCDLPASAGTYGPLSFTVPEGCYLNASPEASVANSPIIGRTVVSLCHTVFARMLFASPDRELCAASPGIASGGAGFSGVNQWGVPVADFITYLLNTEGGGARPDKDGMDSHGFLWAPWGKARDAEDMEEEYTFLTLAQKHFKNSCGFGRRRGGSGSQLIYVVYHAPQVSMYSLGKGSRIPHDSGIFGGYSPATPVGVQVTGTDIFEKLREGNGGVPSDVIQLVSERPVSGTYTLESVARANRILQQGDIFVGLNTGGGGFGDVLERDPEAVVKDLRDQIITHWTAQNVYHVVYDPQTLRADHTETEERRRRERADRIKRGKPYALFEPEWSAKKPREEILRLYGSWPDARPGNT</sequence>
<protein>
    <submittedName>
        <fullName evidence="2">Hydantoinase B/oxoprolinase family protein</fullName>
    </submittedName>
</protein>
<proteinExistence type="predicted"/>
<dbReference type="PANTHER" id="PTHR11365:SF23">
    <property type="entry name" value="HYPOTHETICAL 5-OXOPROLINASE (EUROFUNG)-RELATED"/>
    <property type="match status" value="1"/>
</dbReference>
<name>A0A932GQV0_UNCTE</name>
<gene>
    <name evidence="2" type="ORF">HYY65_10550</name>
</gene>